<evidence type="ECO:0000256" key="6">
    <source>
        <dbReference type="ARBA" id="ARBA00022842"/>
    </source>
</evidence>
<reference evidence="11" key="1">
    <citation type="submission" date="2013-01" db="EMBL/GenBank/DDBJ databases">
        <title>Enzymatic characterization of a monomeric isocitrate dehydrogenase from Campylobacter concisus DSM 9716.</title>
        <authorList>
            <person name="Zhu G."/>
            <person name="Pei Y."/>
            <person name="Wang P."/>
            <person name="Tang W."/>
        </authorList>
    </citation>
    <scope>NUCLEOTIDE SEQUENCE</scope>
    <source>
        <strain evidence="11">DSM 9716</strain>
    </source>
</reference>
<evidence type="ECO:0000256" key="10">
    <source>
        <dbReference type="ARBA" id="ARBA00046318"/>
    </source>
</evidence>
<reference evidence="13" key="2">
    <citation type="submission" date="2015-08" db="EMBL/GenBank/DDBJ databases">
        <title>Comparative genomics of the Campylobacter concisus group.</title>
        <authorList>
            <person name="Miller W.G."/>
            <person name="Yee E."/>
            <person name="Chapman M.H."/>
            <person name="Huynh S."/>
            <person name="Bono J.L."/>
            <person name="On S.L.W."/>
            <person name="St Leger J."/>
            <person name="Foster G."/>
            <person name="Parker C.T."/>
        </authorList>
    </citation>
    <scope>NUCLEOTIDE SEQUENCE [LARGE SCALE GENOMIC DNA]</scope>
    <source>
        <strain evidence="13">ATCC 33237</strain>
    </source>
</reference>
<dbReference type="KEGG" id="ccoc:CCON33237_0995"/>
<dbReference type="EMBL" id="KC479672">
    <property type="protein sequence ID" value="AGN32393.1"/>
    <property type="molecule type" value="Genomic_DNA"/>
</dbReference>
<keyword evidence="8 11" id="KW-0560">Oxidoreductase</keyword>
<evidence type="ECO:0000256" key="3">
    <source>
        <dbReference type="ARBA" id="ARBA00022435"/>
    </source>
</evidence>
<evidence type="ECO:0000256" key="4">
    <source>
        <dbReference type="ARBA" id="ARBA00022532"/>
    </source>
</evidence>
<keyword evidence="4" id="KW-0816">Tricarboxylic acid cycle</keyword>
<dbReference type="InterPro" id="IPR004436">
    <property type="entry name" value="Isocitrate_DH_NADP_mono"/>
</dbReference>
<dbReference type="GO" id="GO:0006099">
    <property type="term" value="P:tricarboxylic acid cycle"/>
    <property type="evidence" value="ECO:0007669"/>
    <property type="project" value="UniProtKB-KW"/>
</dbReference>
<accession>A0A0A6ZE31</accession>
<evidence type="ECO:0000313" key="11">
    <source>
        <dbReference type="EMBL" id="AGN32393.1"/>
    </source>
</evidence>
<dbReference type="GO" id="GO:0006097">
    <property type="term" value="P:glyoxylate cycle"/>
    <property type="evidence" value="ECO:0007669"/>
    <property type="project" value="UniProtKB-KW"/>
</dbReference>
<organism evidence="11">
    <name type="scientific">Campylobacter concisus</name>
    <dbReference type="NCBI Taxonomy" id="199"/>
    <lineage>
        <taxon>Bacteria</taxon>
        <taxon>Pseudomonadati</taxon>
        <taxon>Campylobacterota</taxon>
        <taxon>Epsilonproteobacteria</taxon>
        <taxon>Campylobacterales</taxon>
        <taxon>Campylobacteraceae</taxon>
        <taxon>Campylobacter</taxon>
    </lineage>
</organism>
<name>A0A0A6ZE31_9BACT</name>
<dbReference type="PANTHER" id="PTHR36999">
    <property type="entry name" value="ISOCITRATE DEHYDROGENASE [NADP]"/>
    <property type="match status" value="1"/>
</dbReference>
<dbReference type="GO" id="GO:0004450">
    <property type="term" value="F:isocitrate dehydrogenase (NADP+) activity"/>
    <property type="evidence" value="ECO:0007669"/>
    <property type="project" value="UniProtKB-EC"/>
</dbReference>
<dbReference type="AlphaFoldDB" id="A0A0A6ZE31"/>
<evidence type="ECO:0000256" key="8">
    <source>
        <dbReference type="ARBA" id="ARBA00023002"/>
    </source>
</evidence>
<sequence>MSDIIWTKTDEAPLFASYSLFPIVKSFLSRAGISITRADISLAGRILSLFSKELGLNKADELELLGELTAHKEANIIKLPNISATLVQLKAAIEELRSKGINVPFYPDEIITDYDEGVAKKYQKVLGSAVNPVLRQGNSDRRVLPPVKEFAKKHPHSNGDWDKANKTKICYMQKGDFYENERSIVASKDEKFYINFISKDGKKELLKELAIQSGEIVDATFLSVEELDKFYESCFETALKENLTLGLHLKCTMMKVSDPVIFAHAIKSYFKDVFEKFGDEFKAHGVEAKNGLKDMFSKISTLKNKDKILAKFDEILSKKAKIWALNENASNFDVPNDVIIDASVPALIRNSGKVKDRSGELNFSLCMIPDRTYARVYEACVMDFKEHGALDVSKIGSVANVGLMAKKAEEYGSHDKTFIAKEDGEFVVFDEAGESVFKFSVKKGDIFRMTQAKDDAINAWFELALKRGEISKDELIFWLDSSRAHDRNLIAKFEKFRDKFAMAGVKSKILNYEQATLKSLEMIRAGKNVISVTGNVLRDYLTDLFPIFELGGSSKMLSVVPLLAGGAMFETGAGGTAPTLIKELKEKNHLLWDSLGEFLALSASLEHLAFAKQKKEAKELSDALNRAVASYLDENKMPNATLDTRESHFYLALFWAREMAKDGGILSKIFENLADELEKNESEILKEIRQNDGASVEFGGYYLPDEVRASEVMRPSKILNQIIG</sequence>
<comment type="similarity">
    <text evidence="10">Belongs to the monomeric-type IDH family.</text>
</comment>
<evidence type="ECO:0000313" key="12">
    <source>
        <dbReference type="EMBL" id="ALF47670.1"/>
    </source>
</evidence>
<keyword evidence="7" id="KW-0521">NADP</keyword>
<dbReference type="Pfam" id="PF03971">
    <property type="entry name" value="IDH"/>
    <property type="match status" value="1"/>
</dbReference>
<reference evidence="12" key="3">
    <citation type="submission" date="2016-07" db="EMBL/GenBank/DDBJ databases">
        <title>Comparative genomics of the Campylobacter concisus group.</title>
        <authorList>
            <person name="Miller W.G."/>
            <person name="Yee E."/>
            <person name="Chapman M.H."/>
            <person name="Huynh S."/>
            <person name="Bono J.L."/>
            <person name="On S.L.W."/>
            <person name="StLeger J."/>
            <person name="Foster G."/>
            <person name="Parker C.T."/>
        </authorList>
    </citation>
    <scope>NUCLEOTIDE SEQUENCE</scope>
    <source>
        <strain evidence="12">ATCC 33237</strain>
    </source>
</reference>
<evidence type="ECO:0000256" key="2">
    <source>
        <dbReference type="ARBA" id="ARBA00013013"/>
    </source>
</evidence>
<comment type="catalytic activity">
    <reaction evidence="9">
        <text>D-threo-isocitrate + NADP(+) = 2-oxoglutarate + CO2 + NADPH</text>
        <dbReference type="Rhea" id="RHEA:19629"/>
        <dbReference type="ChEBI" id="CHEBI:15562"/>
        <dbReference type="ChEBI" id="CHEBI:16526"/>
        <dbReference type="ChEBI" id="CHEBI:16810"/>
        <dbReference type="ChEBI" id="CHEBI:57783"/>
        <dbReference type="ChEBI" id="CHEBI:58349"/>
        <dbReference type="EC" id="1.1.1.42"/>
    </reaction>
</comment>
<dbReference type="RefSeq" id="WP_054196666.1">
    <property type="nucleotide sequence ID" value="NZ_CP012541.1"/>
</dbReference>
<evidence type="ECO:0000256" key="7">
    <source>
        <dbReference type="ARBA" id="ARBA00022857"/>
    </source>
</evidence>
<evidence type="ECO:0000256" key="1">
    <source>
        <dbReference type="ARBA" id="ARBA00001946"/>
    </source>
</evidence>
<dbReference type="Proteomes" id="UP000066049">
    <property type="component" value="Chromosome"/>
</dbReference>
<dbReference type="Gene3D" id="3.40.718.10">
    <property type="entry name" value="Isopropylmalate Dehydrogenase"/>
    <property type="match status" value="2"/>
</dbReference>
<dbReference type="EMBL" id="CP012541">
    <property type="protein sequence ID" value="ALF47670.1"/>
    <property type="molecule type" value="Genomic_DNA"/>
</dbReference>
<proteinExistence type="inferred from homology"/>
<keyword evidence="6" id="KW-0460">Magnesium</keyword>
<dbReference type="EC" id="1.1.1.42" evidence="2"/>
<evidence type="ECO:0000256" key="9">
    <source>
        <dbReference type="ARBA" id="ARBA00023554"/>
    </source>
</evidence>
<dbReference type="GO" id="GO:0046872">
    <property type="term" value="F:metal ion binding"/>
    <property type="evidence" value="ECO:0007669"/>
    <property type="project" value="UniProtKB-KW"/>
</dbReference>
<gene>
    <name evidence="11" type="primary">icd</name>
    <name evidence="12" type="ORF">CCON33237_0995</name>
</gene>
<dbReference type="PATRIC" id="fig|199.248.peg.1033"/>
<dbReference type="GeneID" id="28662672"/>
<protein>
    <recommendedName>
        <fullName evidence="2">isocitrate dehydrogenase (NADP(+))</fullName>
        <ecNumber evidence="2">1.1.1.42</ecNumber>
    </recommendedName>
</protein>
<dbReference type="PANTHER" id="PTHR36999:SF1">
    <property type="entry name" value="ISOCITRATE DEHYDROGENASE (NADP(+))"/>
    <property type="match status" value="1"/>
</dbReference>
<keyword evidence="5" id="KW-0479">Metal-binding</keyword>
<evidence type="ECO:0000256" key="5">
    <source>
        <dbReference type="ARBA" id="ARBA00022723"/>
    </source>
</evidence>
<dbReference type="SMR" id="A0A0A6ZE31"/>
<comment type="cofactor">
    <cofactor evidence="1">
        <name>Mg(2+)</name>
        <dbReference type="ChEBI" id="CHEBI:18420"/>
    </cofactor>
</comment>
<evidence type="ECO:0000313" key="13">
    <source>
        <dbReference type="Proteomes" id="UP000066049"/>
    </source>
</evidence>
<keyword evidence="3" id="KW-0329">Glyoxylate bypass</keyword>
<dbReference type="SUPFAM" id="SSF53659">
    <property type="entry name" value="Isocitrate/Isopropylmalate dehydrogenase-like"/>
    <property type="match status" value="1"/>
</dbReference>